<dbReference type="Pfam" id="PF15316">
    <property type="entry name" value="MDFI"/>
    <property type="match status" value="1"/>
</dbReference>
<dbReference type="Proteomes" id="UP000192220">
    <property type="component" value="Unplaced"/>
</dbReference>
<dbReference type="GO" id="GO:0010468">
    <property type="term" value="P:regulation of gene expression"/>
    <property type="evidence" value="ECO:0007669"/>
    <property type="project" value="UniProtKB-ARBA"/>
</dbReference>
<protein>
    <submittedName>
        <fullName evidence="4">MyoD family inhibitor domain-containing protein</fullName>
    </submittedName>
</protein>
<dbReference type="KEGG" id="alim:106517281"/>
<organism evidence="3 4">
    <name type="scientific">Austrofundulus limnaeus</name>
    <name type="common">Annual killifish</name>
    <dbReference type="NCBI Taxonomy" id="52670"/>
    <lineage>
        <taxon>Eukaryota</taxon>
        <taxon>Metazoa</taxon>
        <taxon>Chordata</taxon>
        <taxon>Craniata</taxon>
        <taxon>Vertebrata</taxon>
        <taxon>Euteleostomi</taxon>
        <taxon>Actinopterygii</taxon>
        <taxon>Neopterygii</taxon>
        <taxon>Teleostei</taxon>
        <taxon>Neoteleostei</taxon>
        <taxon>Acanthomorphata</taxon>
        <taxon>Ovalentaria</taxon>
        <taxon>Atherinomorphae</taxon>
        <taxon>Cyprinodontiformes</taxon>
        <taxon>Rivulidae</taxon>
        <taxon>Austrofundulus</taxon>
    </lineage>
</organism>
<dbReference type="InterPro" id="IPR026134">
    <property type="entry name" value="MDFI/MDFIC"/>
</dbReference>
<dbReference type="InParanoid" id="A0A2I4B6X6"/>
<comment type="similarity">
    <text evidence="1">Belongs to the MDFI family.</text>
</comment>
<feature type="compositionally biased region" description="Low complexity" evidence="2">
    <location>
        <begin position="67"/>
        <end position="77"/>
    </location>
</feature>
<feature type="region of interest" description="Disordered" evidence="2">
    <location>
        <begin position="67"/>
        <end position="91"/>
    </location>
</feature>
<feature type="compositionally biased region" description="Basic and acidic residues" evidence="2">
    <location>
        <begin position="23"/>
        <end position="38"/>
    </location>
</feature>
<dbReference type="RefSeq" id="XP_013863487.1">
    <property type="nucleotide sequence ID" value="XM_014008033.1"/>
</dbReference>
<sequence length="183" mass="19847">MLPEECFPVEAQPHPAADPQLHPSKDTDRFKKPQHDLQKPTCPQCGLTEPEHRLPLDSLSSVQLKSSKSSMSSSQSSDQNRSNRNGPGSNQTAGAPRGSCFQLLLACLWCQCSVLLLGLLEASSCCLQGLCSSCCCCCSDVQDVSVEDLSCRSQCHSVLSEACCEPTECLEFCLDCCEICHRS</sequence>
<accession>A0A2I4B6X6</accession>
<reference evidence="4" key="1">
    <citation type="submission" date="2025-08" db="UniProtKB">
        <authorList>
            <consortium name="RefSeq"/>
        </authorList>
    </citation>
    <scope>IDENTIFICATION</scope>
    <source>
        <strain evidence="4">Quisiro</strain>
        <tissue evidence="4">Liver</tissue>
    </source>
</reference>
<feature type="compositionally biased region" description="Polar residues" evidence="2">
    <location>
        <begin position="78"/>
        <end position="91"/>
    </location>
</feature>
<name>A0A2I4B6X6_AUSLI</name>
<dbReference type="OrthoDB" id="8958154at2759"/>
<feature type="region of interest" description="Disordered" evidence="2">
    <location>
        <begin position="1"/>
        <end position="54"/>
    </location>
</feature>
<evidence type="ECO:0000256" key="1">
    <source>
        <dbReference type="ARBA" id="ARBA00025778"/>
    </source>
</evidence>
<evidence type="ECO:0000313" key="3">
    <source>
        <dbReference type="Proteomes" id="UP000192220"/>
    </source>
</evidence>
<keyword evidence="3" id="KW-1185">Reference proteome</keyword>
<evidence type="ECO:0000256" key="2">
    <source>
        <dbReference type="SAM" id="MobiDB-lite"/>
    </source>
</evidence>
<evidence type="ECO:0000313" key="4">
    <source>
        <dbReference type="RefSeq" id="XP_013863487.1"/>
    </source>
</evidence>
<gene>
    <name evidence="4" type="primary">LOC106517281</name>
</gene>
<proteinExistence type="inferred from homology"/>
<dbReference type="AlphaFoldDB" id="A0A2I4B6X6"/>